<evidence type="ECO:0000259" key="1">
    <source>
        <dbReference type="Pfam" id="PF08818"/>
    </source>
</evidence>
<evidence type="ECO:0000313" key="3">
    <source>
        <dbReference type="Proteomes" id="UP000005845"/>
    </source>
</evidence>
<accession>H5U577</accession>
<dbReference type="Proteomes" id="UP000005845">
    <property type="component" value="Unassembled WGS sequence"/>
</dbReference>
<feature type="domain" description="YdhG-like" evidence="1">
    <location>
        <begin position="17"/>
        <end position="108"/>
    </location>
</feature>
<protein>
    <recommendedName>
        <fullName evidence="1">YdhG-like domain-containing protein</fullName>
    </recommendedName>
</protein>
<name>H5U577_9ACTN</name>
<dbReference type="eggNOG" id="COG5646">
    <property type="taxonomic scope" value="Bacteria"/>
</dbReference>
<organism evidence="2 3">
    <name type="scientific">Gordonia sputi NBRC 100414</name>
    <dbReference type="NCBI Taxonomy" id="1089453"/>
    <lineage>
        <taxon>Bacteria</taxon>
        <taxon>Bacillati</taxon>
        <taxon>Actinomycetota</taxon>
        <taxon>Actinomycetes</taxon>
        <taxon>Mycobacteriales</taxon>
        <taxon>Gordoniaceae</taxon>
        <taxon>Gordonia</taxon>
    </lineage>
</organism>
<dbReference type="InterPro" id="IPR014922">
    <property type="entry name" value="YdhG-like"/>
</dbReference>
<dbReference type="AlphaFoldDB" id="H5U577"/>
<reference evidence="2 3" key="1">
    <citation type="submission" date="2012-02" db="EMBL/GenBank/DDBJ databases">
        <title>Whole genome shotgun sequence of Gordonia sputi NBRC 100414.</title>
        <authorList>
            <person name="Yoshida I."/>
            <person name="Hosoyama A."/>
            <person name="Tsuchikane K."/>
            <person name="Katsumata H."/>
            <person name="Yamazaki S."/>
            <person name="Fujita N."/>
        </authorList>
    </citation>
    <scope>NUCLEOTIDE SEQUENCE [LARGE SCALE GENOMIC DNA]</scope>
    <source>
        <strain evidence="2 3">NBRC 100414</strain>
    </source>
</reference>
<dbReference type="SUPFAM" id="SSF159888">
    <property type="entry name" value="YdhG-like"/>
    <property type="match status" value="1"/>
</dbReference>
<proteinExistence type="predicted"/>
<gene>
    <name evidence="2" type="ORF">GOSPT_117_00090</name>
</gene>
<dbReference type="EMBL" id="BAFC01000115">
    <property type="protein sequence ID" value="GAB40885.1"/>
    <property type="molecule type" value="Genomic_DNA"/>
</dbReference>
<dbReference type="Gene3D" id="3.90.1150.200">
    <property type="match status" value="1"/>
</dbReference>
<sequence>MGTIDDYLAELDDDTDRAVIDHIYTTAREVVPDAEQGKGYGMPALTYHGKPLLSVMRAEKHIGIYPFSPEAVSTAAPELEGLDMDKGTIRFQPSDPPSDDAIRTLVTARRDQIG</sequence>
<keyword evidence="3" id="KW-1185">Reference proteome</keyword>
<evidence type="ECO:0000313" key="2">
    <source>
        <dbReference type="EMBL" id="GAB40885.1"/>
    </source>
</evidence>
<dbReference type="RefSeq" id="WP_005207976.1">
    <property type="nucleotide sequence ID" value="NZ_BAFC01000115.1"/>
</dbReference>
<comment type="caution">
    <text evidence="2">The sequence shown here is derived from an EMBL/GenBank/DDBJ whole genome shotgun (WGS) entry which is preliminary data.</text>
</comment>
<dbReference type="Pfam" id="PF08818">
    <property type="entry name" value="DUF1801"/>
    <property type="match status" value="1"/>
</dbReference>